<protein>
    <submittedName>
        <fullName evidence="3">KH domain-containing protein</fullName>
    </submittedName>
</protein>
<keyword evidence="2" id="KW-0812">Transmembrane</keyword>
<gene>
    <name evidence="3" type="ORF">CNYM01_00484</name>
</gene>
<keyword evidence="4" id="KW-1185">Reference proteome</keyword>
<keyword evidence="2" id="KW-1133">Transmembrane helix</keyword>
<feature type="transmembrane region" description="Helical" evidence="2">
    <location>
        <begin position="152"/>
        <end position="176"/>
    </location>
</feature>
<feature type="region of interest" description="Disordered" evidence="1">
    <location>
        <begin position="100"/>
        <end position="119"/>
    </location>
</feature>
<dbReference type="OrthoDB" id="10503049at2759"/>
<evidence type="ECO:0000313" key="3">
    <source>
        <dbReference type="EMBL" id="KXH52153.1"/>
    </source>
</evidence>
<evidence type="ECO:0000313" key="4">
    <source>
        <dbReference type="Proteomes" id="UP000070054"/>
    </source>
</evidence>
<comment type="caution">
    <text evidence="3">The sequence shown here is derived from an EMBL/GenBank/DDBJ whole genome shotgun (WGS) entry which is preliminary data.</text>
</comment>
<reference evidence="3 4" key="1">
    <citation type="submission" date="2014-02" db="EMBL/GenBank/DDBJ databases">
        <title>The genome sequence of Colletotrichum nymphaeae SA-01.</title>
        <authorList>
            <person name="Baroncelli R."/>
            <person name="Thon M.R."/>
        </authorList>
    </citation>
    <scope>NUCLEOTIDE SEQUENCE [LARGE SCALE GENOMIC DNA]</scope>
    <source>
        <strain evidence="3 4">SA-01</strain>
    </source>
</reference>
<evidence type="ECO:0000256" key="2">
    <source>
        <dbReference type="SAM" id="Phobius"/>
    </source>
</evidence>
<keyword evidence="2" id="KW-0472">Membrane</keyword>
<evidence type="ECO:0000256" key="1">
    <source>
        <dbReference type="SAM" id="MobiDB-lite"/>
    </source>
</evidence>
<dbReference type="EMBL" id="JEMN01001010">
    <property type="protein sequence ID" value="KXH52153.1"/>
    <property type="molecule type" value="Genomic_DNA"/>
</dbReference>
<organism evidence="3 4">
    <name type="scientific">Colletotrichum nymphaeae SA-01</name>
    <dbReference type="NCBI Taxonomy" id="1460502"/>
    <lineage>
        <taxon>Eukaryota</taxon>
        <taxon>Fungi</taxon>
        <taxon>Dikarya</taxon>
        <taxon>Ascomycota</taxon>
        <taxon>Pezizomycotina</taxon>
        <taxon>Sordariomycetes</taxon>
        <taxon>Hypocreomycetidae</taxon>
        <taxon>Glomerellales</taxon>
        <taxon>Glomerellaceae</taxon>
        <taxon>Colletotrichum</taxon>
        <taxon>Colletotrichum acutatum species complex</taxon>
    </lineage>
</organism>
<name>A0A135TVI9_9PEZI</name>
<dbReference type="AlphaFoldDB" id="A0A135TVI9"/>
<accession>A0A135TVI9</accession>
<proteinExistence type="predicted"/>
<sequence length="177" mass="19510">MTARMEESAGTLLIRSVQGTPEGIKGAVWETWGAPETSREVLKIGHLHGLRLLLCDHLAQKKMLPQSTERIVEVQGTPEGIKGAIWEICKCLVDDWQIRRRGPPRKNSGADRQQEGPPPLQVQVLPAQTKPVQVPQRGACPRMMSMVISLQAVNLTIDIILGILEVFVIAWSLVVIG</sequence>
<dbReference type="Proteomes" id="UP000070054">
    <property type="component" value="Unassembled WGS sequence"/>
</dbReference>